<dbReference type="EC" id="2.3.1.199" evidence="10"/>
<keyword evidence="9 10" id="KW-0275">Fatty acid biosynthesis</keyword>
<evidence type="ECO:0000256" key="4">
    <source>
        <dbReference type="ARBA" id="ARBA00022692"/>
    </source>
</evidence>
<keyword evidence="5 10" id="KW-0276">Fatty acid metabolism</keyword>
<dbReference type="GO" id="GO:0034626">
    <property type="term" value="P:fatty acid elongation, polyunsaturated fatty acid"/>
    <property type="evidence" value="ECO:0007669"/>
    <property type="project" value="TreeGrafter"/>
</dbReference>
<gene>
    <name evidence="11" type="ORF">NEZAVI_LOCUS10309</name>
</gene>
<dbReference type="GO" id="GO:0034625">
    <property type="term" value="P:fatty acid elongation, monounsaturated fatty acid"/>
    <property type="evidence" value="ECO:0007669"/>
    <property type="project" value="TreeGrafter"/>
</dbReference>
<dbReference type="GO" id="GO:0009922">
    <property type="term" value="F:fatty acid elongase activity"/>
    <property type="evidence" value="ECO:0007669"/>
    <property type="project" value="UniProtKB-EC"/>
</dbReference>
<feature type="transmembrane region" description="Helical" evidence="10">
    <location>
        <begin position="172"/>
        <end position="192"/>
    </location>
</feature>
<feature type="transmembrane region" description="Helical" evidence="10">
    <location>
        <begin position="63"/>
        <end position="85"/>
    </location>
</feature>
<evidence type="ECO:0000256" key="5">
    <source>
        <dbReference type="ARBA" id="ARBA00022832"/>
    </source>
</evidence>
<dbReference type="AlphaFoldDB" id="A0A9P0MQR7"/>
<evidence type="ECO:0000256" key="2">
    <source>
        <dbReference type="ARBA" id="ARBA00022516"/>
    </source>
</evidence>
<dbReference type="GO" id="GO:0042761">
    <property type="term" value="P:very long-chain fatty acid biosynthetic process"/>
    <property type="evidence" value="ECO:0007669"/>
    <property type="project" value="TreeGrafter"/>
</dbReference>
<feature type="transmembrane region" description="Helical" evidence="10">
    <location>
        <begin position="213"/>
        <end position="230"/>
    </location>
</feature>
<feature type="transmembrane region" description="Helical" evidence="10">
    <location>
        <begin position="236"/>
        <end position="257"/>
    </location>
</feature>
<evidence type="ECO:0000256" key="8">
    <source>
        <dbReference type="ARBA" id="ARBA00023136"/>
    </source>
</evidence>
<keyword evidence="6 10" id="KW-1133">Transmembrane helix</keyword>
<dbReference type="PANTHER" id="PTHR11157:SF69">
    <property type="entry name" value="ELONGATION OF VERY LONG CHAIN FATTY ACIDS PROTEIN 7"/>
    <property type="match status" value="1"/>
</dbReference>
<comment type="similarity">
    <text evidence="10">Belongs to the ELO family.</text>
</comment>
<evidence type="ECO:0000256" key="7">
    <source>
        <dbReference type="ARBA" id="ARBA00023098"/>
    </source>
</evidence>
<dbReference type="InterPro" id="IPR002076">
    <property type="entry name" value="ELO_fam"/>
</dbReference>
<keyword evidence="8 10" id="KW-0472">Membrane</keyword>
<keyword evidence="3 10" id="KW-0808">Transferase</keyword>
<reference evidence="11" key="1">
    <citation type="submission" date="2022-01" db="EMBL/GenBank/DDBJ databases">
        <authorList>
            <person name="King R."/>
        </authorList>
    </citation>
    <scope>NUCLEOTIDE SEQUENCE</scope>
</reference>
<name>A0A9P0MQR7_NEZVI</name>
<keyword evidence="7 10" id="KW-0443">Lipid metabolism</keyword>
<evidence type="ECO:0000256" key="3">
    <source>
        <dbReference type="ARBA" id="ARBA00022679"/>
    </source>
</evidence>
<dbReference type="EMBL" id="OV725081">
    <property type="protein sequence ID" value="CAH1401245.1"/>
    <property type="molecule type" value="Genomic_DNA"/>
</dbReference>
<evidence type="ECO:0000256" key="6">
    <source>
        <dbReference type="ARBA" id="ARBA00022989"/>
    </source>
</evidence>
<protein>
    <recommendedName>
        <fullName evidence="10">Elongation of very long chain fatty acids protein</fullName>
        <ecNumber evidence="10">2.3.1.199</ecNumber>
    </recommendedName>
    <alternativeName>
        <fullName evidence="10">Very-long-chain 3-oxoacyl-CoA synthase</fullName>
    </alternativeName>
</protein>
<dbReference type="GO" id="GO:0005789">
    <property type="term" value="C:endoplasmic reticulum membrane"/>
    <property type="evidence" value="ECO:0007669"/>
    <property type="project" value="TreeGrafter"/>
</dbReference>
<evidence type="ECO:0000256" key="10">
    <source>
        <dbReference type="RuleBase" id="RU361115"/>
    </source>
</evidence>
<keyword evidence="4 10" id="KW-0812">Transmembrane</keyword>
<evidence type="ECO:0000256" key="9">
    <source>
        <dbReference type="ARBA" id="ARBA00023160"/>
    </source>
</evidence>
<keyword evidence="12" id="KW-1185">Reference proteome</keyword>
<dbReference type="Pfam" id="PF01151">
    <property type="entry name" value="ELO"/>
    <property type="match status" value="1"/>
</dbReference>
<proteinExistence type="inferred from homology"/>
<comment type="subcellular location">
    <subcellularLocation>
        <location evidence="1">Membrane</location>
        <topology evidence="1">Multi-pass membrane protein</topology>
    </subcellularLocation>
</comment>
<dbReference type="GO" id="GO:0030148">
    <property type="term" value="P:sphingolipid biosynthetic process"/>
    <property type="evidence" value="ECO:0007669"/>
    <property type="project" value="TreeGrafter"/>
</dbReference>
<dbReference type="Proteomes" id="UP001152798">
    <property type="component" value="Chromosome 5"/>
</dbReference>
<dbReference type="GO" id="GO:0019367">
    <property type="term" value="P:fatty acid elongation, saturated fatty acid"/>
    <property type="evidence" value="ECO:0007669"/>
    <property type="project" value="TreeGrafter"/>
</dbReference>
<feature type="transmembrane region" description="Helical" evidence="10">
    <location>
        <begin position="23"/>
        <end position="42"/>
    </location>
</feature>
<keyword evidence="2 10" id="KW-0444">Lipid biosynthesis</keyword>
<evidence type="ECO:0000313" key="12">
    <source>
        <dbReference type="Proteomes" id="UP001152798"/>
    </source>
</evidence>
<evidence type="ECO:0000256" key="1">
    <source>
        <dbReference type="ARBA" id="ARBA00004141"/>
    </source>
</evidence>
<evidence type="ECO:0000313" key="11">
    <source>
        <dbReference type="EMBL" id="CAH1401245.1"/>
    </source>
</evidence>
<dbReference type="PANTHER" id="PTHR11157">
    <property type="entry name" value="FATTY ACID ACYL TRANSFERASE-RELATED"/>
    <property type="match status" value="1"/>
</dbReference>
<sequence length="268" mass="31983">MEAYITKYYNATSNEMPRVEDNFALSSSYSHLPVVLLCYFLVVKAFGPKWMKDKKPFVLREVIMVYNLSQVLANAYLLYLALSYWGFDILRSWNHVCNPITETIGFDLKNQYRFMEVMHYYHITKIVDLLDTVFFVLRKKESQITTLHLFHHSTMVVNSWLTMTPLREQVSALFGVLNLIVHVFMYTYYFLAGFGPKVQKYLWWKKHLTRMQLVQFVLMLAILAKMKLIQCQCSPWFWSLWAFNISVYFGLFLNFYISSYNKKREKSQ</sequence>
<accession>A0A9P0MQR7</accession>
<dbReference type="OrthoDB" id="434092at2759"/>
<comment type="catalytic activity">
    <reaction evidence="10">
        <text>a very-long-chain acyl-CoA + malonyl-CoA + H(+) = a very-long-chain 3-oxoacyl-CoA + CO2 + CoA</text>
        <dbReference type="Rhea" id="RHEA:32727"/>
        <dbReference type="ChEBI" id="CHEBI:15378"/>
        <dbReference type="ChEBI" id="CHEBI:16526"/>
        <dbReference type="ChEBI" id="CHEBI:57287"/>
        <dbReference type="ChEBI" id="CHEBI:57384"/>
        <dbReference type="ChEBI" id="CHEBI:90725"/>
        <dbReference type="ChEBI" id="CHEBI:90736"/>
        <dbReference type="EC" id="2.3.1.199"/>
    </reaction>
</comment>
<organism evidence="11 12">
    <name type="scientific">Nezara viridula</name>
    <name type="common">Southern green stink bug</name>
    <name type="synonym">Cimex viridulus</name>
    <dbReference type="NCBI Taxonomy" id="85310"/>
    <lineage>
        <taxon>Eukaryota</taxon>
        <taxon>Metazoa</taxon>
        <taxon>Ecdysozoa</taxon>
        <taxon>Arthropoda</taxon>
        <taxon>Hexapoda</taxon>
        <taxon>Insecta</taxon>
        <taxon>Pterygota</taxon>
        <taxon>Neoptera</taxon>
        <taxon>Paraneoptera</taxon>
        <taxon>Hemiptera</taxon>
        <taxon>Heteroptera</taxon>
        <taxon>Panheteroptera</taxon>
        <taxon>Pentatomomorpha</taxon>
        <taxon>Pentatomoidea</taxon>
        <taxon>Pentatomidae</taxon>
        <taxon>Pentatominae</taxon>
        <taxon>Nezara</taxon>
    </lineage>
</organism>